<dbReference type="EC" id="3.2.1.50" evidence="7"/>
<feature type="domain" description="Alpha-N-acetylglucosaminidase tim-barrel" evidence="10">
    <location>
        <begin position="137"/>
        <end position="473"/>
    </location>
</feature>
<dbReference type="InterPro" id="IPR029018">
    <property type="entry name" value="Hex-like_dom2"/>
</dbReference>
<dbReference type="GO" id="GO:0048731">
    <property type="term" value="P:system development"/>
    <property type="evidence" value="ECO:0007669"/>
    <property type="project" value="UniProtKB-ARBA"/>
</dbReference>
<evidence type="ECO:0000256" key="1">
    <source>
        <dbReference type="ARBA" id="ARBA00022729"/>
    </source>
</evidence>
<feature type="domain" description="Alpha-N-acetylglucosaminidase N-terminal" evidence="11">
    <location>
        <begin position="40"/>
        <end position="122"/>
    </location>
</feature>
<dbReference type="Gene3D" id="3.30.379.10">
    <property type="entry name" value="Chitobiase/beta-hexosaminidase domain 2-like"/>
    <property type="match status" value="1"/>
</dbReference>
<evidence type="ECO:0000256" key="3">
    <source>
        <dbReference type="ARBA" id="ARBA00023180"/>
    </source>
</evidence>
<dbReference type="OMA" id="YGQPFVW"/>
<comment type="similarity">
    <text evidence="6">Belongs to the glycosyl hydrolase 89 family.</text>
</comment>
<dbReference type="AlphaFoldDB" id="A0A914AXS9"/>
<dbReference type="Pfam" id="PF12971">
    <property type="entry name" value="NAGLU_N"/>
    <property type="match status" value="1"/>
</dbReference>
<evidence type="ECO:0000256" key="9">
    <source>
        <dbReference type="SAM" id="SignalP"/>
    </source>
</evidence>
<dbReference type="PANTHER" id="PTHR12872:SF1">
    <property type="entry name" value="ALPHA-N-ACETYLGLUCOSAMINIDASE"/>
    <property type="match status" value="1"/>
</dbReference>
<keyword evidence="14" id="KW-1185">Reference proteome</keyword>
<dbReference type="InterPro" id="IPR024732">
    <property type="entry name" value="NAGLU_C"/>
</dbReference>
<evidence type="ECO:0000256" key="5">
    <source>
        <dbReference type="ARBA" id="ARBA00052030"/>
    </source>
</evidence>
<keyword evidence="4" id="KW-0326">Glycosidase</keyword>
<evidence type="ECO:0000256" key="6">
    <source>
        <dbReference type="ARBA" id="ARBA00060996"/>
    </source>
</evidence>
<dbReference type="GO" id="GO:0004561">
    <property type="term" value="F:alpha-N-acetylglucosaminidase activity"/>
    <property type="evidence" value="ECO:0007669"/>
    <property type="project" value="UniProtKB-EC"/>
</dbReference>
<evidence type="ECO:0000313" key="13">
    <source>
        <dbReference type="EnsemblMetazoa" id="XP_038068076.1"/>
    </source>
</evidence>
<evidence type="ECO:0000256" key="8">
    <source>
        <dbReference type="ARBA" id="ARBA00072202"/>
    </source>
</evidence>
<dbReference type="Pfam" id="PF05089">
    <property type="entry name" value="NAGLU"/>
    <property type="match status" value="1"/>
</dbReference>
<dbReference type="InterPro" id="IPR017853">
    <property type="entry name" value="GH"/>
</dbReference>
<dbReference type="InterPro" id="IPR024240">
    <property type="entry name" value="NAGLU_N"/>
</dbReference>
<dbReference type="InterPro" id="IPR024733">
    <property type="entry name" value="NAGLU_tim-barrel"/>
</dbReference>
<feature type="domain" description="Alpha-N-acetylglucosaminidase C-terminal" evidence="12">
    <location>
        <begin position="482"/>
        <end position="740"/>
    </location>
</feature>
<dbReference type="Proteomes" id="UP000887568">
    <property type="component" value="Unplaced"/>
</dbReference>
<evidence type="ECO:0000259" key="10">
    <source>
        <dbReference type="Pfam" id="PF05089"/>
    </source>
</evidence>
<organism evidence="13 14">
    <name type="scientific">Patiria miniata</name>
    <name type="common">Bat star</name>
    <name type="synonym">Asterina miniata</name>
    <dbReference type="NCBI Taxonomy" id="46514"/>
    <lineage>
        <taxon>Eukaryota</taxon>
        <taxon>Metazoa</taxon>
        <taxon>Echinodermata</taxon>
        <taxon>Eleutherozoa</taxon>
        <taxon>Asterozoa</taxon>
        <taxon>Asteroidea</taxon>
        <taxon>Valvatacea</taxon>
        <taxon>Valvatida</taxon>
        <taxon>Asterinidae</taxon>
        <taxon>Patiria</taxon>
    </lineage>
</organism>
<sequence length="774" mass="88896">MRHLSTIVSIITVFAVHISAIEFKSLDHIKTKTRPDDQAAAVTALIRRLIPERAAAFTVVVNPSLGPPRLDTFQIESSNNKVNITGTTGVAAAWGFYHYLKHYCGCHISWAGNQLNVPSTLPKVQPALKITSPNRFRYYQNVCTVSYSFVWWNWTRWEREIDWMAMNGINLPLAFNAQEAIWHKVYLKMGFTQKDLDTHFGGPAFLAWARMGNIHGWGGPLTQSWHANQLQLQHQILKRMRDLGMTPVLPAFAGHVPNATVRLFPKANIINGTIWSKFYKDPQYCCTKYLVPSDPLFKTIGKAFIETMIAEFNGTDHVYNADLFNEMNPVSNDLGYLANASRGVYDTIISADPKGIWLMQGWLFTVNGFWYKEQIKAHLTAVPLGRLIVLDLASDILPVYDRTDSYYGQPFIWCMLHNFGGNHGLYGRLDYINKAVFVGRIFPGSTMVGTGLTPEGIDQNDVMYAFMNDLAWRTQPANVTAWIDSYAVRRYGKFSQQSHNAWRILKDTIYNSMENTKEHNRNAIVSRPSLKSQPDMWYDWREVAKAWPLMINASAELGTSPLYRYDLVDIGRQVLQDISASYYAEFQTVFNKNNKTAARSCLAKILDVLLDMDTLLATDSHWLLGNWLESAKALGTSVKEQKWLDYNARNQITIWGPHAEINDYANKQWAGLMKSYYHRRWSLFAFELDIYMDEHRVWNQTRFNELCLNTIEMPWTFDTSDFTTEPVGDTVKVSRWLFEKYKKDISSRTGDVVEFVDVSSQRWRPNKPYMDNSS</sequence>
<evidence type="ECO:0000256" key="4">
    <source>
        <dbReference type="ARBA" id="ARBA00023295"/>
    </source>
</evidence>
<dbReference type="GeneID" id="119737658"/>
<keyword evidence="1 9" id="KW-0732">Signal</keyword>
<dbReference type="SUPFAM" id="SSF51445">
    <property type="entry name" value="(Trans)glycosidases"/>
    <property type="match status" value="1"/>
</dbReference>
<keyword evidence="3" id="KW-0325">Glycoprotein</keyword>
<feature type="chain" id="PRO_5036929086" description="Alpha-N-acetylglucosaminidase" evidence="9">
    <location>
        <begin position="21"/>
        <end position="774"/>
    </location>
</feature>
<evidence type="ECO:0000259" key="12">
    <source>
        <dbReference type="Pfam" id="PF12972"/>
    </source>
</evidence>
<dbReference type="PANTHER" id="PTHR12872">
    <property type="entry name" value="ALPHA-N-ACETYLGLUCOSAMINIDASE"/>
    <property type="match status" value="1"/>
</dbReference>
<reference evidence="13" key="1">
    <citation type="submission" date="2022-11" db="UniProtKB">
        <authorList>
            <consortium name="EnsemblMetazoa"/>
        </authorList>
    </citation>
    <scope>IDENTIFICATION</scope>
</reference>
<dbReference type="FunFam" id="3.20.20.80:FF:000107">
    <property type="entry name" value="Alpha-N-acetylglucosaminidase family"/>
    <property type="match status" value="1"/>
</dbReference>
<dbReference type="InterPro" id="IPR007781">
    <property type="entry name" value="NAGLU"/>
</dbReference>
<comment type="catalytic activity">
    <reaction evidence="5">
        <text>Hydrolysis of terminal non-reducing N-acetyl-D-glucosamine residues in N-acetyl-alpha-D-glucosaminides.</text>
        <dbReference type="EC" id="3.2.1.50"/>
    </reaction>
</comment>
<protein>
    <recommendedName>
        <fullName evidence="8">Alpha-N-acetylglucosaminidase</fullName>
        <ecNumber evidence="7">3.2.1.50</ecNumber>
    </recommendedName>
</protein>
<evidence type="ECO:0000256" key="7">
    <source>
        <dbReference type="ARBA" id="ARBA00066522"/>
    </source>
</evidence>
<dbReference type="RefSeq" id="XP_038068076.1">
    <property type="nucleotide sequence ID" value="XM_038212148.1"/>
</dbReference>
<name>A0A914AXS9_PATMI</name>
<dbReference type="Gene3D" id="1.20.120.670">
    <property type="entry name" value="N-acetyl-b-d-glucoasminidase"/>
    <property type="match status" value="1"/>
</dbReference>
<evidence type="ECO:0000313" key="14">
    <source>
        <dbReference type="Proteomes" id="UP000887568"/>
    </source>
</evidence>
<feature type="signal peptide" evidence="9">
    <location>
        <begin position="1"/>
        <end position="20"/>
    </location>
</feature>
<dbReference type="OrthoDB" id="64736at2759"/>
<dbReference type="EnsemblMetazoa" id="XM_038212148.1">
    <property type="protein sequence ID" value="XP_038068076.1"/>
    <property type="gene ID" value="LOC119737658"/>
</dbReference>
<dbReference type="Pfam" id="PF12972">
    <property type="entry name" value="NAGLU_C"/>
    <property type="match status" value="1"/>
</dbReference>
<evidence type="ECO:0000256" key="2">
    <source>
        <dbReference type="ARBA" id="ARBA00022801"/>
    </source>
</evidence>
<keyword evidence="2" id="KW-0378">Hydrolase</keyword>
<proteinExistence type="inferred from homology"/>
<evidence type="ECO:0000259" key="11">
    <source>
        <dbReference type="Pfam" id="PF12971"/>
    </source>
</evidence>
<dbReference type="Gene3D" id="3.20.20.80">
    <property type="entry name" value="Glycosidases"/>
    <property type="match status" value="1"/>
</dbReference>
<accession>A0A914AXS9</accession>